<evidence type="ECO:0000313" key="1">
    <source>
        <dbReference type="EMBL" id="ETO04465.1"/>
    </source>
</evidence>
<keyword evidence="2" id="KW-1185">Reference proteome</keyword>
<name>X6LUS0_RETFI</name>
<dbReference type="Proteomes" id="UP000023152">
    <property type="component" value="Unassembled WGS sequence"/>
</dbReference>
<dbReference type="EMBL" id="ASPP01029322">
    <property type="protein sequence ID" value="ETO04465.1"/>
    <property type="molecule type" value="Genomic_DNA"/>
</dbReference>
<evidence type="ECO:0000313" key="2">
    <source>
        <dbReference type="Proteomes" id="UP000023152"/>
    </source>
</evidence>
<proteinExistence type="predicted"/>
<protein>
    <submittedName>
        <fullName evidence="1">Uncharacterized protein</fullName>
    </submittedName>
</protein>
<dbReference type="AlphaFoldDB" id="X6LUS0"/>
<comment type="caution">
    <text evidence="1">The sequence shown here is derived from an EMBL/GenBank/DDBJ whole genome shotgun (WGS) entry which is preliminary data.</text>
</comment>
<accession>X6LUS0</accession>
<reference evidence="1 2" key="1">
    <citation type="journal article" date="2013" name="Curr. Biol.">
        <title>The Genome of the Foraminiferan Reticulomyxa filosa.</title>
        <authorList>
            <person name="Glockner G."/>
            <person name="Hulsmann N."/>
            <person name="Schleicher M."/>
            <person name="Noegel A.A."/>
            <person name="Eichinger L."/>
            <person name="Gallinger C."/>
            <person name="Pawlowski J."/>
            <person name="Sierra R."/>
            <person name="Euteneuer U."/>
            <person name="Pillet L."/>
            <person name="Moustafa A."/>
            <person name="Platzer M."/>
            <person name="Groth M."/>
            <person name="Szafranski K."/>
            <person name="Schliwa M."/>
        </authorList>
    </citation>
    <scope>NUCLEOTIDE SEQUENCE [LARGE SCALE GENOMIC DNA]</scope>
</reference>
<feature type="non-terminal residue" evidence="1">
    <location>
        <position position="217"/>
    </location>
</feature>
<sequence>MSQAPCSDPQLQSITFAFEAAGNEAWRKNLKKKVEKWHGSAKNNAKRMGTLEEDCTNETNSFLDVLDSLEDAMKENEMNEADLQETNKHLFECVTRYNGSRTRRDMKGICYELAAVEFLLLEKQLFYCNEYIEKVKSQCKKKKTKNDDVISQLIKKSENSFEKCKRKCLTLFMKPQQFSQLVGDVKDSNYKNIKIDGFEIDVYTIPFEDEEHFLWDG</sequence>
<organism evidence="1 2">
    <name type="scientific">Reticulomyxa filosa</name>
    <dbReference type="NCBI Taxonomy" id="46433"/>
    <lineage>
        <taxon>Eukaryota</taxon>
        <taxon>Sar</taxon>
        <taxon>Rhizaria</taxon>
        <taxon>Retaria</taxon>
        <taxon>Foraminifera</taxon>
        <taxon>Monothalamids</taxon>
        <taxon>Reticulomyxidae</taxon>
        <taxon>Reticulomyxa</taxon>
    </lineage>
</organism>
<gene>
    <name evidence="1" type="ORF">RFI_32931</name>
</gene>